<evidence type="ECO:0000256" key="1">
    <source>
        <dbReference type="SAM" id="MobiDB-lite"/>
    </source>
</evidence>
<dbReference type="GO" id="GO:0015627">
    <property type="term" value="C:type II protein secretion system complex"/>
    <property type="evidence" value="ECO:0007669"/>
    <property type="project" value="InterPro"/>
</dbReference>
<gene>
    <name evidence="4" type="ORF">KI809_14380</name>
</gene>
<dbReference type="EMBL" id="JAHCVJ010000006">
    <property type="protein sequence ID" value="MBT0665492.1"/>
    <property type="molecule type" value="Genomic_DNA"/>
</dbReference>
<organism evidence="4 5">
    <name type="scientific">Geoanaerobacter pelophilus</name>
    <dbReference type="NCBI Taxonomy" id="60036"/>
    <lineage>
        <taxon>Bacteria</taxon>
        <taxon>Pseudomonadati</taxon>
        <taxon>Thermodesulfobacteriota</taxon>
        <taxon>Desulfuromonadia</taxon>
        <taxon>Geobacterales</taxon>
        <taxon>Geobacteraceae</taxon>
        <taxon>Geoanaerobacter</taxon>
    </lineage>
</organism>
<accession>A0AAW4L5P8</accession>
<keyword evidence="2" id="KW-0812">Transmembrane</keyword>
<dbReference type="Proteomes" id="UP000811899">
    <property type="component" value="Unassembled WGS sequence"/>
</dbReference>
<feature type="transmembrane region" description="Helical" evidence="2">
    <location>
        <begin position="44"/>
        <end position="64"/>
    </location>
</feature>
<dbReference type="Pfam" id="PF16537">
    <property type="entry name" value="T2SSB"/>
    <property type="match status" value="1"/>
</dbReference>
<dbReference type="AlphaFoldDB" id="A0AAW4L5P8"/>
<evidence type="ECO:0000256" key="2">
    <source>
        <dbReference type="SAM" id="Phobius"/>
    </source>
</evidence>
<feature type="region of interest" description="Disordered" evidence="1">
    <location>
        <begin position="71"/>
        <end position="136"/>
    </location>
</feature>
<evidence type="ECO:0000313" key="4">
    <source>
        <dbReference type="EMBL" id="MBT0665492.1"/>
    </source>
</evidence>
<keyword evidence="5" id="KW-1185">Reference proteome</keyword>
<evidence type="ECO:0000313" key="5">
    <source>
        <dbReference type="Proteomes" id="UP000811899"/>
    </source>
</evidence>
<keyword evidence="2" id="KW-1133">Transmembrane helix</keyword>
<name>A0AAW4L5P8_9BACT</name>
<feature type="compositionally biased region" description="Pro residues" evidence="1">
    <location>
        <begin position="101"/>
        <end position="110"/>
    </location>
</feature>
<reference evidence="4 5" key="1">
    <citation type="submission" date="2021-05" db="EMBL/GenBank/DDBJ databases">
        <title>The draft genome of Geobacter pelophilus DSM 12255.</title>
        <authorList>
            <person name="Xu Z."/>
            <person name="Masuda Y."/>
            <person name="Itoh H."/>
            <person name="Senoo K."/>
        </authorList>
    </citation>
    <scope>NUCLEOTIDE SEQUENCE [LARGE SCALE GENOMIC DNA]</scope>
    <source>
        <strain evidence="4 5">DSM 12255</strain>
    </source>
</reference>
<comment type="caution">
    <text evidence="4">The sequence shown here is derived from an EMBL/GenBank/DDBJ whole genome shotgun (WGS) entry which is preliminary data.</text>
</comment>
<dbReference type="InterPro" id="IPR032389">
    <property type="entry name" value="GspB_C"/>
</dbReference>
<keyword evidence="2" id="KW-0472">Membrane</keyword>
<sequence>MSLILDALRKMEQERKASRRHSTDIRPEVLSYRGVPRKTSRSPLVLPVTAVVIISCIAGGLLMMREKTPSEAPALKTSSKTVPIKPIQPTPAIPQPQVTVAPPPAHPRPAPDTAQPTKPSAPQREETIAPGSNTATASGITISGIAYQDDRSMRRAVINGALVGEGAEVAGAKVVEIRENRVRFSRAGENFEVLQSSAFTQH</sequence>
<feature type="domain" description="Type II secretion system protein GspB C-terminal" evidence="3">
    <location>
        <begin position="140"/>
        <end position="193"/>
    </location>
</feature>
<evidence type="ECO:0000259" key="3">
    <source>
        <dbReference type="Pfam" id="PF16537"/>
    </source>
</evidence>
<proteinExistence type="predicted"/>
<protein>
    <submittedName>
        <fullName evidence="4">General secretion pathway protein GspB</fullName>
    </submittedName>
</protein>
<dbReference type="RefSeq" id="WP_214172270.1">
    <property type="nucleotide sequence ID" value="NZ_JAHCVJ010000006.1"/>
</dbReference>